<sequence length="182" mass="20481">MPRVFLGLALPEPVKDCLLTWNADIVGARWQRRDQLHLTLCFLGEVAPERMPVVFRALEDLDAPAFVLEPAGVDCFGDPGKPRNLWAGVRPEEPVRALYEALCQRLGRSGFPMDTRRFHPHITLARFGRRQAGPANAFLDQYRDHVAPGFTVDGVSLFLSQPGPDGSRYQRLALFQLKDTRT</sequence>
<accession>A0ABQ3B0S1</accession>
<dbReference type="HAMAP" id="MF_01940">
    <property type="entry name" value="RNA_CPDase"/>
    <property type="match status" value="1"/>
</dbReference>
<dbReference type="InterPro" id="IPR004175">
    <property type="entry name" value="RNA_CPDase"/>
</dbReference>
<dbReference type="EMBL" id="BMXV01000003">
    <property type="protein sequence ID" value="GGY70033.1"/>
    <property type="molecule type" value="Genomic_DNA"/>
</dbReference>
<dbReference type="SUPFAM" id="SSF55144">
    <property type="entry name" value="LigT-like"/>
    <property type="match status" value="1"/>
</dbReference>
<comment type="caution">
    <text evidence="3">The sequence shown here is derived from an EMBL/GenBank/DDBJ whole genome shotgun (WGS) entry which is preliminary data.</text>
</comment>
<dbReference type="Pfam" id="PF13563">
    <property type="entry name" value="2_5_RNA_ligase2"/>
    <property type="match status" value="1"/>
</dbReference>
<evidence type="ECO:0000313" key="3">
    <source>
        <dbReference type="EMBL" id="GGY70033.1"/>
    </source>
</evidence>
<keyword evidence="4" id="KW-1185">Reference proteome</keyword>
<reference evidence="4" key="1">
    <citation type="journal article" date="2019" name="Int. J. Syst. Evol. Microbiol.">
        <title>The Global Catalogue of Microorganisms (GCM) 10K type strain sequencing project: providing services to taxonomists for standard genome sequencing and annotation.</title>
        <authorList>
            <consortium name="The Broad Institute Genomics Platform"/>
            <consortium name="The Broad Institute Genome Sequencing Center for Infectious Disease"/>
            <person name="Wu L."/>
            <person name="Ma J."/>
        </authorList>
    </citation>
    <scope>NUCLEOTIDE SEQUENCE [LARGE SCALE GENOMIC DNA]</scope>
    <source>
        <strain evidence="4">KCTC 22280</strain>
    </source>
</reference>
<feature type="active site" description="Proton donor" evidence="2">
    <location>
        <position position="37"/>
    </location>
</feature>
<feature type="short sequence motif" description="HXTX 1" evidence="2">
    <location>
        <begin position="37"/>
        <end position="40"/>
    </location>
</feature>
<dbReference type="InterPro" id="IPR009097">
    <property type="entry name" value="Cyclic_Pdiesterase"/>
</dbReference>
<organism evidence="3 4">
    <name type="scientific">Marinobacter zhanjiangensis</name>
    <dbReference type="NCBI Taxonomy" id="578215"/>
    <lineage>
        <taxon>Bacteria</taxon>
        <taxon>Pseudomonadati</taxon>
        <taxon>Pseudomonadota</taxon>
        <taxon>Gammaproteobacteria</taxon>
        <taxon>Pseudomonadales</taxon>
        <taxon>Marinobacteraceae</taxon>
        <taxon>Marinobacter</taxon>
    </lineage>
</organism>
<dbReference type="Gene3D" id="3.90.1140.10">
    <property type="entry name" value="Cyclic phosphodiesterase"/>
    <property type="match status" value="1"/>
</dbReference>
<comment type="similarity">
    <text evidence="2">Belongs to the 2H phosphoesterase superfamily. ThpR family.</text>
</comment>
<evidence type="ECO:0000313" key="4">
    <source>
        <dbReference type="Proteomes" id="UP000601597"/>
    </source>
</evidence>
<keyword evidence="1 2" id="KW-0378">Hydrolase</keyword>
<protein>
    <recommendedName>
        <fullName evidence="2">RNA 2',3'-cyclic phosphodiesterase</fullName>
        <shortName evidence="2">RNA 2',3'-CPDase</shortName>
        <ecNumber evidence="2">3.1.4.58</ecNumber>
    </recommendedName>
</protein>
<proteinExistence type="inferred from homology"/>
<name>A0ABQ3B0S1_9GAMM</name>
<evidence type="ECO:0000256" key="2">
    <source>
        <dbReference type="HAMAP-Rule" id="MF_01940"/>
    </source>
</evidence>
<dbReference type="Proteomes" id="UP000601597">
    <property type="component" value="Unassembled WGS sequence"/>
</dbReference>
<dbReference type="EC" id="3.1.4.58" evidence="2"/>
<dbReference type="PANTHER" id="PTHR35561:SF1">
    <property type="entry name" value="RNA 2',3'-CYCLIC PHOSPHODIESTERASE"/>
    <property type="match status" value="1"/>
</dbReference>
<dbReference type="PANTHER" id="PTHR35561">
    <property type="entry name" value="RNA 2',3'-CYCLIC PHOSPHODIESTERASE"/>
    <property type="match status" value="1"/>
</dbReference>
<comment type="catalytic activity">
    <reaction evidence="2">
        <text>a 3'-end 2',3'-cyclophospho-ribonucleotide-RNA + H2O = a 3'-end 2'-phospho-ribonucleotide-RNA + H(+)</text>
        <dbReference type="Rhea" id="RHEA:11828"/>
        <dbReference type="Rhea" id="RHEA-COMP:10464"/>
        <dbReference type="Rhea" id="RHEA-COMP:17353"/>
        <dbReference type="ChEBI" id="CHEBI:15377"/>
        <dbReference type="ChEBI" id="CHEBI:15378"/>
        <dbReference type="ChEBI" id="CHEBI:83064"/>
        <dbReference type="ChEBI" id="CHEBI:173113"/>
        <dbReference type="EC" id="3.1.4.58"/>
    </reaction>
</comment>
<comment type="function">
    <text evidence="2">Hydrolyzes RNA 2',3'-cyclic phosphodiester to an RNA 2'-phosphomonoester.</text>
</comment>
<evidence type="ECO:0000256" key="1">
    <source>
        <dbReference type="ARBA" id="ARBA00022801"/>
    </source>
</evidence>
<feature type="active site" description="Proton acceptor" evidence="2">
    <location>
        <position position="121"/>
    </location>
</feature>
<feature type="short sequence motif" description="HXTX 2" evidence="2">
    <location>
        <begin position="121"/>
        <end position="124"/>
    </location>
</feature>
<gene>
    <name evidence="3" type="ORF">GCM10007071_16200</name>
</gene>
<dbReference type="NCBIfam" id="TIGR02258">
    <property type="entry name" value="2_5_ligase"/>
    <property type="match status" value="1"/>
</dbReference>